<evidence type="ECO:0000313" key="1">
    <source>
        <dbReference type="EMBL" id="KAG5374894.1"/>
    </source>
</evidence>
<reference evidence="1 2" key="1">
    <citation type="submission" date="2021-03" db="EMBL/GenBank/DDBJ databases">
        <authorList>
            <person name="King G.J."/>
            <person name="Bancroft I."/>
            <person name="Baten A."/>
            <person name="Bloomfield J."/>
            <person name="Borpatragohain P."/>
            <person name="He Z."/>
            <person name="Irish N."/>
            <person name="Irwin J."/>
            <person name="Liu K."/>
            <person name="Mauleon R.P."/>
            <person name="Moore J."/>
            <person name="Morris R."/>
            <person name="Ostergaard L."/>
            <person name="Wang B."/>
            <person name="Wells R."/>
        </authorList>
    </citation>
    <scope>NUCLEOTIDE SEQUENCE [LARGE SCALE GENOMIC DNA]</scope>
    <source>
        <strain evidence="1">R-o-18</strain>
        <tissue evidence="1">Leaf</tissue>
    </source>
</reference>
<organism evidence="1 2">
    <name type="scientific">Brassica rapa subsp. trilocularis</name>
    <dbReference type="NCBI Taxonomy" id="1813537"/>
    <lineage>
        <taxon>Eukaryota</taxon>
        <taxon>Viridiplantae</taxon>
        <taxon>Streptophyta</taxon>
        <taxon>Embryophyta</taxon>
        <taxon>Tracheophyta</taxon>
        <taxon>Spermatophyta</taxon>
        <taxon>Magnoliopsida</taxon>
        <taxon>eudicotyledons</taxon>
        <taxon>Gunneridae</taxon>
        <taxon>Pentapetalae</taxon>
        <taxon>rosids</taxon>
        <taxon>malvids</taxon>
        <taxon>Brassicales</taxon>
        <taxon>Brassicaceae</taxon>
        <taxon>Brassiceae</taxon>
        <taxon>Brassica</taxon>
    </lineage>
</organism>
<keyword evidence="2" id="KW-1185">Reference proteome</keyword>
<dbReference type="EMBL" id="JADBGQ010000010">
    <property type="protein sequence ID" value="KAG5374894.1"/>
    <property type="molecule type" value="Genomic_DNA"/>
</dbReference>
<proteinExistence type="predicted"/>
<sequence length="122" mass="14032">MLVGNSFLIQVRRRYALFVEDGTKYEDFLCMVCEDDKISEMEAVEFAYMLPNRILEQMPSNTPPIFLSNDIQLASFITFFKTDIMCIYVSLTANKGRHDLNINQERVVRENVAADFGSFGNV</sequence>
<accession>A0ABQ7KNR3</accession>
<comment type="caution">
    <text evidence="1">The sequence shown here is derived from an EMBL/GenBank/DDBJ whole genome shotgun (WGS) entry which is preliminary data.</text>
</comment>
<protein>
    <submittedName>
        <fullName evidence="1">Uncharacterized protein</fullName>
    </submittedName>
</protein>
<dbReference type="Proteomes" id="UP000823674">
    <property type="component" value="Chromosome A10"/>
</dbReference>
<gene>
    <name evidence="1" type="primary">A10g500640.1_BraROA</name>
    <name evidence="1" type="ORF">IGI04_039490</name>
</gene>
<name>A0ABQ7KNR3_BRACM</name>
<evidence type="ECO:0000313" key="2">
    <source>
        <dbReference type="Proteomes" id="UP000823674"/>
    </source>
</evidence>